<evidence type="ECO:0000313" key="2">
    <source>
        <dbReference type="Proteomes" id="UP001304298"/>
    </source>
</evidence>
<name>A0ABU5R5K6_9PSEU</name>
<proteinExistence type="predicted"/>
<dbReference type="Proteomes" id="UP001304298">
    <property type="component" value="Unassembled WGS sequence"/>
</dbReference>
<reference evidence="1 2" key="1">
    <citation type="submission" date="2023-12" db="EMBL/GenBank/DDBJ databases">
        <title>Amycolatopsis sp. V23-08.</title>
        <authorList>
            <person name="Somphong A."/>
        </authorList>
    </citation>
    <scope>NUCLEOTIDE SEQUENCE [LARGE SCALE GENOMIC DNA]</scope>
    <source>
        <strain evidence="1 2">V23-08</strain>
    </source>
</reference>
<keyword evidence="2" id="KW-1185">Reference proteome</keyword>
<evidence type="ECO:0000313" key="1">
    <source>
        <dbReference type="EMBL" id="MEA5361517.1"/>
    </source>
</evidence>
<dbReference type="EMBL" id="JAYFSI010000003">
    <property type="protein sequence ID" value="MEA5361517.1"/>
    <property type="molecule type" value="Genomic_DNA"/>
</dbReference>
<protein>
    <recommendedName>
        <fullName evidence="3">ClpX-type ZB domain-containing protein</fullName>
    </recommendedName>
</protein>
<gene>
    <name evidence="1" type="ORF">VA596_18380</name>
</gene>
<sequence length="117" mass="12496">MKATNGAGGPCRFCGRLPRSGAPRVPGPAGPICLDCVRAGLRVVGDGEERTNEAGERLDAVSDLQAPVCEFCGRRERRTFLGFRRPLVRLRCAPRDAVICVDCLDSAGDALNLALRS</sequence>
<organism evidence="1 2">
    <name type="scientific">Amycolatopsis heterodermiae</name>
    <dbReference type="NCBI Taxonomy" id="3110235"/>
    <lineage>
        <taxon>Bacteria</taxon>
        <taxon>Bacillati</taxon>
        <taxon>Actinomycetota</taxon>
        <taxon>Actinomycetes</taxon>
        <taxon>Pseudonocardiales</taxon>
        <taxon>Pseudonocardiaceae</taxon>
        <taxon>Amycolatopsis</taxon>
    </lineage>
</organism>
<accession>A0ABU5R5K6</accession>
<evidence type="ECO:0008006" key="3">
    <source>
        <dbReference type="Google" id="ProtNLM"/>
    </source>
</evidence>
<comment type="caution">
    <text evidence="1">The sequence shown here is derived from an EMBL/GenBank/DDBJ whole genome shotgun (WGS) entry which is preliminary data.</text>
</comment>
<dbReference type="RefSeq" id="WP_323328697.1">
    <property type="nucleotide sequence ID" value="NZ_JAYFSI010000003.1"/>
</dbReference>